<gene>
    <name evidence="1" type="ORF">GGD41_002965</name>
</gene>
<evidence type="ECO:0000313" key="2">
    <source>
        <dbReference type="Proteomes" id="UP000572540"/>
    </source>
</evidence>
<protein>
    <submittedName>
        <fullName evidence="1">Uncharacterized protein</fullName>
    </submittedName>
</protein>
<reference evidence="1 2" key="1">
    <citation type="submission" date="2020-07" db="EMBL/GenBank/DDBJ databases">
        <title>Exploring microbial biodiversity for novel pathways involved in the catabolism of aromatic compounds derived from lignin.</title>
        <authorList>
            <person name="Elkins J."/>
        </authorList>
    </citation>
    <scope>NUCLEOTIDE SEQUENCE [LARGE SCALE GENOMIC DNA]</scope>
    <source>
        <strain evidence="1 2">H2C3B</strain>
    </source>
</reference>
<comment type="caution">
    <text evidence="1">The sequence shown here is derived from an EMBL/GenBank/DDBJ whole genome shotgun (WGS) entry which is preliminary data.</text>
</comment>
<dbReference type="Proteomes" id="UP000572540">
    <property type="component" value="Unassembled WGS sequence"/>
</dbReference>
<name>A0A7Y9W829_9BURK</name>
<organism evidence="1 2">
    <name type="scientific">Paraburkholderia bryophila</name>
    <dbReference type="NCBI Taxonomy" id="420952"/>
    <lineage>
        <taxon>Bacteria</taxon>
        <taxon>Pseudomonadati</taxon>
        <taxon>Pseudomonadota</taxon>
        <taxon>Betaproteobacteria</taxon>
        <taxon>Burkholderiales</taxon>
        <taxon>Burkholderiaceae</taxon>
        <taxon>Paraburkholderia</taxon>
    </lineage>
</organism>
<proteinExistence type="predicted"/>
<dbReference type="EMBL" id="JACCAU010000001">
    <property type="protein sequence ID" value="NYH15737.1"/>
    <property type="molecule type" value="Genomic_DNA"/>
</dbReference>
<dbReference type="AlphaFoldDB" id="A0A7Y9W829"/>
<sequence length="100" mass="11179">MALQGLIEGREVFGAQRCCRDNAGSGRFEAGLHLVDFLDIRERHLTHANAMARHDLQQVFLLQTHECFPHGRAAHTEQTDEVAFQQLHAGTKLIAENFGA</sequence>
<accession>A0A7Y9W829</accession>
<evidence type="ECO:0000313" key="1">
    <source>
        <dbReference type="EMBL" id="NYH15737.1"/>
    </source>
</evidence>